<reference evidence="8 9" key="1">
    <citation type="journal article" date="2015" name="J. Biotechnol.">
        <title>Complete genome sequence of a malodorant-producing acetogen, Clostridium scatologenes ATCC 25775(T).</title>
        <authorList>
            <person name="Zhu Z."/>
            <person name="Guo T."/>
            <person name="Zheng H."/>
            <person name="Song T."/>
            <person name="Ouyang P."/>
            <person name="Xie J."/>
        </authorList>
    </citation>
    <scope>NUCLEOTIDE SEQUENCE [LARGE SCALE GENOMIC DNA]</scope>
    <source>
        <strain evidence="8 9">ATCC 25775</strain>
    </source>
</reference>
<feature type="transmembrane region" description="Helical" evidence="6">
    <location>
        <begin position="202"/>
        <end position="224"/>
    </location>
</feature>
<keyword evidence="4 6" id="KW-1133">Transmembrane helix</keyword>
<name>A0A0E3M6J9_CLOSL</name>
<keyword evidence="2 6" id="KW-1003">Cell membrane</keyword>
<dbReference type="PANTHER" id="PTHR46795">
    <property type="entry name" value="ABC TRANSPORTER PERMEASE-RELATED-RELATED"/>
    <property type="match status" value="1"/>
</dbReference>
<evidence type="ECO:0000259" key="7">
    <source>
        <dbReference type="Pfam" id="PF02687"/>
    </source>
</evidence>
<organism evidence="8 9">
    <name type="scientific">Clostridium scatologenes</name>
    <dbReference type="NCBI Taxonomy" id="1548"/>
    <lineage>
        <taxon>Bacteria</taxon>
        <taxon>Bacillati</taxon>
        <taxon>Bacillota</taxon>
        <taxon>Clostridia</taxon>
        <taxon>Eubacteriales</taxon>
        <taxon>Clostridiaceae</taxon>
        <taxon>Clostridium</taxon>
    </lineage>
</organism>
<dbReference type="InterPro" id="IPR003838">
    <property type="entry name" value="ABC3_permease_C"/>
</dbReference>
<keyword evidence="3 6" id="KW-0812">Transmembrane</keyword>
<feature type="transmembrane region" description="Helical" evidence="6">
    <location>
        <begin position="568"/>
        <end position="592"/>
    </location>
</feature>
<evidence type="ECO:0000256" key="3">
    <source>
        <dbReference type="ARBA" id="ARBA00022692"/>
    </source>
</evidence>
<dbReference type="GO" id="GO:0005886">
    <property type="term" value="C:plasma membrane"/>
    <property type="evidence" value="ECO:0007669"/>
    <property type="project" value="UniProtKB-SubCell"/>
</dbReference>
<comment type="similarity">
    <text evidence="6">Belongs to the ABC-4 integral membrane protein family.</text>
</comment>
<dbReference type="GO" id="GO:0055085">
    <property type="term" value="P:transmembrane transport"/>
    <property type="evidence" value="ECO:0007669"/>
    <property type="project" value="UniProtKB-UniRule"/>
</dbReference>
<dbReference type="InterPro" id="IPR027022">
    <property type="entry name" value="ABC_permease_BceB-typ"/>
</dbReference>
<dbReference type="InterPro" id="IPR052536">
    <property type="entry name" value="ABC-4_Integral_Memb_Prot"/>
</dbReference>
<proteinExistence type="inferred from homology"/>
<comment type="subcellular location">
    <subcellularLocation>
        <location evidence="1 6">Cell membrane</location>
        <topology evidence="1 6">Multi-pass membrane protein</topology>
    </subcellularLocation>
</comment>
<keyword evidence="5 6" id="KW-0472">Membrane</keyword>
<evidence type="ECO:0000256" key="4">
    <source>
        <dbReference type="ARBA" id="ARBA00022989"/>
    </source>
</evidence>
<feature type="transmembrane region" description="Helical" evidence="6">
    <location>
        <begin position="18"/>
        <end position="36"/>
    </location>
</feature>
<evidence type="ECO:0000256" key="2">
    <source>
        <dbReference type="ARBA" id="ARBA00022475"/>
    </source>
</evidence>
<evidence type="ECO:0000313" key="8">
    <source>
        <dbReference type="EMBL" id="AKA69338.1"/>
    </source>
</evidence>
<dbReference type="KEGG" id="csq:CSCA_2213"/>
<evidence type="ECO:0000313" key="9">
    <source>
        <dbReference type="Proteomes" id="UP000033115"/>
    </source>
</evidence>
<sequence>MNFFSIAYNNFKHNIKTYALNLMAMIFSVAVYYNFIALSDNPQIVQLNQIMNIVRSASTSTAVLLLVFLIFFIWYSNSFFLKQKKKEIGIYAFMGIDNYKIGLIYALEGFLQGLLSIVIGSFVGVLFSKLFIMLLCKVAFLDVKINFFISVHALIETIITFLIIFFIISILGYFNIVRSKLIDLFNASKQQEGLPKLSKFKAVSSIIIILIAYGMCISLSKLMVIASVPVITIMVIFATYGLFGSFFSMIMRYLLDKKQILYNGTNIVSISNIVFRIKGNYKTLATIAILIASAITALGTATSIKYNTKIELDLPYSFTYVLDGNFEDEIESKVNKYITSANHSILLKEKVNFILVNKLKIDDNLSNDEFMVVKASDFKKITRDLKVKDTEDILKKSELRSGEAIYVQRPKTLVQANKLQKVQISNLKYNVKMDLKTPLFGGIKNNPCLIVNDKDYEIIKNDFKESKFYGIIVNDQKNTLDLSARLRTIRVLDNNLYSYAQKYRSGYEGYGVIFFMGCFLALVFVVATGSIIHFKILSEAYMDKEKYKILLKIGMTEKELKRTISKQAAVYFILPLLVGVIHSSFGIVILGRLMECNLILPTVISVATFGVIYGMFYIFTLGKFRQVLNPYN</sequence>
<dbReference type="AlphaFoldDB" id="A0A0E3M6J9"/>
<keyword evidence="9" id="KW-1185">Reference proteome</keyword>
<dbReference type="Proteomes" id="UP000033115">
    <property type="component" value="Chromosome"/>
</dbReference>
<feature type="transmembrane region" description="Helical" evidence="6">
    <location>
        <begin position="56"/>
        <end position="76"/>
    </location>
</feature>
<dbReference type="STRING" id="1548.CSCA_2213"/>
<evidence type="ECO:0000256" key="1">
    <source>
        <dbReference type="ARBA" id="ARBA00004651"/>
    </source>
</evidence>
<keyword evidence="6" id="KW-0813">Transport</keyword>
<dbReference type="HOGENOM" id="CLU_022800_2_1_9"/>
<accession>A0A0E3M6J9</accession>
<dbReference type="PANTHER" id="PTHR46795:SF3">
    <property type="entry name" value="ABC TRANSPORTER PERMEASE"/>
    <property type="match status" value="1"/>
</dbReference>
<dbReference type="Pfam" id="PF02687">
    <property type="entry name" value="FtsX"/>
    <property type="match status" value="1"/>
</dbReference>
<gene>
    <name evidence="8" type="ORF">CSCA_2213</name>
</gene>
<feature type="transmembrane region" description="Helical" evidence="6">
    <location>
        <begin position="510"/>
        <end position="534"/>
    </location>
</feature>
<feature type="domain" description="ABC3 transporter permease C-terminal" evidence="7">
    <location>
        <begin position="62"/>
        <end position="179"/>
    </location>
</feature>
<feature type="transmembrane region" description="Helical" evidence="6">
    <location>
        <begin position="231"/>
        <end position="254"/>
    </location>
</feature>
<evidence type="ECO:0000256" key="5">
    <source>
        <dbReference type="ARBA" id="ARBA00023136"/>
    </source>
</evidence>
<feature type="transmembrane region" description="Helical" evidence="6">
    <location>
        <begin position="147"/>
        <end position="174"/>
    </location>
</feature>
<dbReference type="RefSeq" id="WP_029163083.1">
    <property type="nucleotide sequence ID" value="NZ_CP009933.1"/>
</dbReference>
<evidence type="ECO:0000256" key="6">
    <source>
        <dbReference type="PIRNR" id="PIRNR018968"/>
    </source>
</evidence>
<dbReference type="EMBL" id="CP009933">
    <property type="protein sequence ID" value="AKA69338.1"/>
    <property type="molecule type" value="Genomic_DNA"/>
</dbReference>
<feature type="transmembrane region" description="Helical" evidence="6">
    <location>
        <begin position="284"/>
        <end position="304"/>
    </location>
</feature>
<protein>
    <recommendedName>
        <fullName evidence="7">ABC3 transporter permease C-terminal domain-containing protein</fullName>
    </recommendedName>
</protein>
<dbReference type="PIRSF" id="PIRSF018968">
    <property type="entry name" value="ABC_permease_BceB"/>
    <property type="match status" value="1"/>
</dbReference>
<feature type="transmembrane region" description="Helical" evidence="6">
    <location>
        <begin position="598"/>
        <end position="619"/>
    </location>
</feature>